<dbReference type="GO" id="GO:0004623">
    <property type="term" value="F:phospholipase A2 activity"/>
    <property type="evidence" value="ECO:0007669"/>
    <property type="project" value="TreeGrafter"/>
</dbReference>
<dbReference type="SMART" id="SM00022">
    <property type="entry name" value="PLAc"/>
    <property type="match status" value="1"/>
</dbReference>
<dbReference type="PANTHER" id="PTHR10728:SF33">
    <property type="entry name" value="LYSOPHOSPHOLIPASE 1-RELATED"/>
    <property type="match status" value="1"/>
</dbReference>
<name>A0AAF0YGS7_9TREE</name>
<protein>
    <recommendedName>
        <fullName evidence="2 9">Lysophospholipase</fullName>
        <ecNumber evidence="2 9">3.1.1.5</ecNumber>
    </recommendedName>
</protein>
<dbReference type="PROSITE" id="PS51210">
    <property type="entry name" value="PLA2C"/>
    <property type="match status" value="1"/>
</dbReference>
<comment type="catalytic activity">
    <reaction evidence="9">
        <text>a 1-acyl-sn-glycero-3-phosphocholine + H2O = sn-glycerol 3-phosphocholine + a fatty acid + H(+)</text>
        <dbReference type="Rhea" id="RHEA:15177"/>
        <dbReference type="ChEBI" id="CHEBI:15377"/>
        <dbReference type="ChEBI" id="CHEBI:15378"/>
        <dbReference type="ChEBI" id="CHEBI:16870"/>
        <dbReference type="ChEBI" id="CHEBI:28868"/>
        <dbReference type="ChEBI" id="CHEBI:58168"/>
        <dbReference type="EC" id="3.1.1.5"/>
    </reaction>
</comment>
<dbReference type="GO" id="GO:0004622">
    <property type="term" value="F:phosphatidylcholine lysophospholipase activity"/>
    <property type="evidence" value="ECO:0007669"/>
    <property type="project" value="UniProtKB-EC"/>
</dbReference>
<dbReference type="InterPro" id="IPR002642">
    <property type="entry name" value="LysoPLipase_cat_dom"/>
</dbReference>
<keyword evidence="12" id="KW-1185">Reference proteome</keyword>
<evidence type="ECO:0000256" key="4">
    <source>
        <dbReference type="ARBA" id="ARBA00022801"/>
    </source>
</evidence>
<evidence type="ECO:0000256" key="5">
    <source>
        <dbReference type="ARBA" id="ARBA00022963"/>
    </source>
</evidence>
<keyword evidence="7" id="KW-0325">Glycoprotein</keyword>
<keyword evidence="6 8" id="KW-0443">Lipid metabolism</keyword>
<feature type="chain" id="PRO_5041778369" description="Lysophospholipase" evidence="9">
    <location>
        <begin position="26"/>
        <end position="655"/>
    </location>
</feature>
<dbReference type="PANTHER" id="PTHR10728">
    <property type="entry name" value="CYTOSOLIC PHOSPHOLIPASE A2"/>
    <property type="match status" value="1"/>
</dbReference>
<dbReference type="Proteomes" id="UP000827549">
    <property type="component" value="Chromosome 7"/>
</dbReference>
<evidence type="ECO:0000256" key="6">
    <source>
        <dbReference type="ARBA" id="ARBA00023098"/>
    </source>
</evidence>
<dbReference type="EMBL" id="CP086720">
    <property type="protein sequence ID" value="WOO86343.1"/>
    <property type="molecule type" value="Genomic_DNA"/>
</dbReference>
<dbReference type="EC" id="3.1.1.5" evidence="2 9"/>
<accession>A0AAF0YGS7</accession>
<evidence type="ECO:0000256" key="1">
    <source>
        <dbReference type="ARBA" id="ARBA00008780"/>
    </source>
</evidence>
<gene>
    <name evidence="11" type="primary">PLB1_2</name>
    <name evidence="11" type="ORF">LOC62_07G009824</name>
</gene>
<dbReference type="RefSeq" id="XP_062632369.1">
    <property type="nucleotide sequence ID" value="XM_062776385.1"/>
</dbReference>
<evidence type="ECO:0000256" key="2">
    <source>
        <dbReference type="ARBA" id="ARBA00013274"/>
    </source>
</evidence>
<dbReference type="GeneID" id="87812985"/>
<feature type="domain" description="PLA2c" evidence="10">
    <location>
        <begin position="74"/>
        <end position="591"/>
    </location>
</feature>
<proteinExistence type="inferred from homology"/>
<organism evidence="11 12">
    <name type="scientific">Vanrija pseudolonga</name>
    <dbReference type="NCBI Taxonomy" id="143232"/>
    <lineage>
        <taxon>Eukaryota</taxon>
        <taxon>Fungi</taxon>
        <taxon>Dikarya</taxon>
        <taxon>Basidiomycota</taxon>
        <taxon>Agaricomycotina</taxon>
        <taxon>Tremellomycetes</taxon>
        <taxon>Trichosporonales</taxon>
        <taxon>Trichosporonaceae</taxon>
        <taxon>Vanrija</taxon>
    </lineage>
</organism>
<evidence type="ECO:0000259" key="10">
    <source>
        <dbReference type="PROSITE" id="PS51210"/>
    </source>
</evidence>
<evidence type="ECO:0000256" key="3">
    <source>
        <dbReference type="ARBA" id="ARBA00022729"/>
    </source>
</evidence>
<reference evidence="11" key="1">
    <citation type="submission" date="2023-10" db="EMBL/GenBank/DDBJ databases">
        <authorList>
            <person name="Noh H."/>
        </authorList>
    </citation>
    <scope>NUCLEOTIDE SEQUENCE</scope>
    <source>
        <strain evidence="11">DUCC4014</strain>
    </source>
</reference>
<keyword evidence="3 9" id="KW-0732">Signal</keyword>
<dbReference type="Pfam" id="PF01735">
    <property type="entry name" value="PLA2_B"/>
    <property type="match status" value="1"/>
</dbReference>
<dbReference type="Gene3D" id="3.40.1090.10">
    <property type="entry name" value="Cytosolic phospholipase A2 catalytic domain"/>
    <property type="match status" value="1"/>
</dbReference>
<comment type="similarity">
    <text evidence="1 9">Belongs to the lysophospholipase family.</text>
</comment>
<evidence type="ECO:0000256" key="9">
    <source>
        <dbReference type="RuleBase" id="RU362103"/>
    </source>
</evidence>
<dbReference type="GO" id="GO:0005829">
    <property type="term" value="C:cytosol"/>
    <property type="evidence" value="ECO:0007669"/>
    <property type="project" value="TreeGrafter"/>
</dbReference>
<dbReference type="SUPFAM" id="SSF52151">
    <property type="entry name" value="FabD/lysophospholipase-like"/>
    <property type="match status" value="1"/>
</dbReference>
<dbReference type="GO" id="GO:0046475">
    <property type="term" value="P:glycerophospholipid catabolic process"/>
    <property type="evidence" value="ECO:0007669"/>
    <property type="project" value="TreeGrafter"/>
</dbReference>
<evidence type="ECO:0000256" key="8">
    <source>
        <dbReference type="PROSITE-ProRule" id="PRU00555"/>
    </source>
</evidence>
<feature type="signal peptide" evidence="9">
    <location>
        <begin position="1"/>
        <end position="25"/>
    </location>
</feature>
<sequence>MLITPLFGLLAALPALAITREQAQAEWLENVNAAHGVSSGGDKRALVVERQDAAAPAPAPASAGTGNYAPYVVACPENVTWVRPAQGISDGEKAYLAARGAKIDAAVAALASAHNLTKPARRPVIGLAISGGGLRAMQNGLGATQALINSTSNKAGTAGVFDALSYFTGLSGGAWGVSTFYANGGQLPTDLAKNVWNLSDSYISPSVDTAAFFANVSAETQAKANAGFPTALVDPWGLALANHLNPKEFRLDTNPNLTVSELLTTVPALANSSLPFPIIIAVGLTGANHSTVPVDSDVWEFNPYEFGSWSLSQGKTQGAFTPIEYLGSPVRGGQSNGTCYKGFDQLAFALGASSNLFNTLGAIGQPSTLFPAIGNSSALQGPNNVVVSVPNSFAGFDAFAADPVASENDLILVDGGLNNQNVPFAPLVTPERNVDAIIAVDSSADTDNHWPDGTALYTTYNVLKNESVANNSTLRFPAVPSVNGFVNGGLNTRPVFFGCNDTAAPLVVYIPNYPYSANSNSSSFTFAYPQDTVQANLASSGQAITLNGTIAAWPTCLACALTDRANGYTSANRSTACAACFNTFCWDGTDNATAPSTPYAPAIGVPAFVKAHANLSLPGATGAGEKPKSAASAGVDARGVVVVAAVLAGAAATLF</sequence>
<evidence type="ECO:0000313" key="11">
    <source>
        <dbReference type="EMBL" id="WOO86343.1"/>
    </source>
</evidence>
<evidence type="ECO:0000313" key="12">
    <source>
        <dbReference type="Proteomes" id="UP000827549"/>
    </source>
</evidence>
<keyword evidence="4 8" id="KW-0378">Hydrolase</keyword>
<keyword evidence="5 8" id="KW-0442">Lipid degradation</keyword>
<evidence type="ECO:0000256" key="7">
    <source>
        <dbReference type="ARBA" id="ARBA00023180"/>
    </source>
</evidence>
<dbReference type="AlphaFoldDB" id="A0AAF0YGS7"/>
<dbReference type="InterPro" id="IPR016035">
    <property type="entry name" value="Acyl_Trfase/lysoPLipase"/>
</dbReference>